<dbReference type="AlphaFoldDB" id="A0A9W6B3M5"/>
<organism evidence="18 19">
    <name type="scientific">Neptunitalea chrysea</name>
    <dbReference type="NCBI Taxonomy" id="1647581"/>
    <lineage>
        <taxon>Bacteria</taxon>
        <taxon>Pseudomonadati</taxon>
        <taxon>Bacteroidota</taxon>
        <taxon>Flavobacteriia</taxon>
        <taxon>Flavobacteriales</taxon>
        <taxon>Flavobacteriaceae</taxon>
        <taxon>Neptunitalea</taxon>
    </lineage>
</organism>
<evidence type="ECO:0000256" key="11">
    <source>
        <dbReference type="ARBA" id="ARBA00023306"/>
    </source>
</evidence>
<evidence type="ECO:0000256" key="12">
    <source>
        <dbReference type="ARBA" id="ARBA00023316"/>
    </source>
</evidence>
<evidence type="ECO:0000259" key="17">
    <source>
        <dbReference type="Pfam" id="PF08245"/>
    </source>
</evidence>
<feature type="domain" description="Mur ligase C-terminal" evidence="16">
    <location>
        <begin position="308"/>
        <end position="405"/>
    </location>
</feature>
<dbReference type="InterPro" id="IPR005758">
    <property type="entry name" value="UDP-N-AcMur_Ala_ligase_MurC"/>
</dbReference>
<dbReference type="Gene3D" id="3.40.50.720">
    <property type="entry name" value="NAD(P)-binding Rossmann-like Domain"/>
    <property type="match status" value="1"/>
</dbReference>
<dbReference type="Pfam" id="PF01225">
    <property type="entry name" value="Mur_ligase"/>
    <property type="match status" value="1"/>
</dbReference>
<evidence type="ECO:0000256" key="8">
    <source>
        <dbReference type="ARBA" id="ARBA00022840"/>
    </source>
</evidence>
<sequence>MNLTEVHSVYFIGIGGIGMSNLARYFHLNGKNVAGYDKTSSEITEMLQKLDIAVTFDDSETVIPELYLDAANTFVVYTPAVPASHKQLCYFQDNGFTVKKRATVLGDVTKNTFCLAVAGTHGKTTTTAILGHLLKESGVAMTAFLGGISENYNTNFICTGTEISVVEADEYDRSFLQLFPNVACITSMEADHLDIYGNEDGIITSFNDFAKKLKPKGKMFVRYGLPLDGVTYGFEPEADYRIENILIENGSYFFDLVTPTQVLKRVEFNKPGKHNLLNALVAFAMAIQTGSPTDRLVSALASFKGVRRRFSYHIQTEDVVFIDDYAHHPTEINAFHQAVREMYPGKKVTAIFQPHLYSRTRDFAEGFATALSQFDTVVLLDIYPARELPIKGVTSEWLLEQINCPDKMVLAKDEIIPFLQKEKPELVATIGAGDIGNEVVKIKRALLA</sequence>
<dbReference type="GO" id="GO:0008763">
    <property type="term" value="F:UDP-N-acetylmuramate-L-alanine ligase activity"/>
    <property type="evidence" value="ECO:0007669"/>
    <property type="project" value="UniProtKB-UniRule"/>
</dbReference>
<comment type="catalytic activity">
    <reaction evidence="13 14">
        <text>UDP-N-acetyl-alpha-D-muramate + L-alanine + ATP = UDP-N-acetyl-alpha-D-muramoyl-L-alanine + ADP + phosphate + H(+)</text>
        <dbReference type="Rhea" id="RHEA:23372"/>
        <dbReference type="ChEBI" id="CHEBI:15378"/>
        <dbReference type="ChEBI" id="CHEBI:30616"/>
        <dbReference type="ChEBI" id="CHEBI:43474"/>
        <dbReference type="ChEBI" id="CHEBI:57972"/>
        <dbReference type="ChEBI" id="CHEBI:70757"/>
        <dbReference type="ChEBI" id="CHEBI:83898"/>
        <dbReference type="ChEBI" id="CHEBI:456216"/>
        <dbReference type="EC" id="6.3.2.8"/>
    </reaction>
</comment>
<dbReference type="GO" id="GO:0008360">
    <property type="term" value="P:regulation of cell shape"/>
    <property type="evidence" value="ECO:0007669"/>
    <property type="project" value="UniProtKB-KW"/>
</dbReference>
<dbReference type="InterPro" id="IPR050061">
    <property type="entry name" value="MurCDEF_pg_biosynth"/>
</dbReference>
<dbReference type="PANTHER" id="PTHR43445">
    <property type="entry name" value="UDP-N-ACETYLMURAMATE--L-ALANINE LIGASE-RELATED"/>
    <property type="match status" value="1"/>
</dbReference>
<keyword evidence="5 14" id="KW-0436">Ligase</keyword>
<comment type="function">
    <text evidence="14">Cell wall formation.</text>
</comment>
<keyword evidence="9 14" id="KW-0133">Cell shape</keyword>
<reference evidence="18" key="1">
    <citation type="submission" date="2022-07" db="EMBL/GenBank/DDBJ databases">
        <title>Taxonomy of Novel Oxalotrophic and Methylotrophic Bacteria.</title>
        <authorList>
            <person name="Sahin N."/>
            <person name="Tani A."/>
        </authorList>
    </citation>
    <scope>NUCLEOTIDE SEQUENCE</scope>
    <source>
        <strain evidence="18">AM327</strain>
    </source>
</reference>
<dbReference type="GO" id="GO:0071555">
    <property type="term" value="P:cell wall organization"/>
    <property type="evidence" value="ECO:0007669"/>
    <property type="project" value="UniProtKB-KW"/>
</dbReference>
<keyword evidence="19" id="KW-1185">Reference proteome</keyword>
<evidence type="ECO:0000313" key="19">
    <source>
        <dbReference type="Proteomes" id="UP001143545"/>
    </source>
</evidence>
<feature type="binding site" evidence="14">
    <location>
        <begin position="119"/>
        <end position="125"/>
    </location>
    <ligand>
        <name>ATP</name>
        <dbReference type="ChEBI" id="CHEBI:30616"/>
    </ligand>
</feature>
<evidence type="ECO:0000256" key="5">
    <source>
        <dbReference type="ARBA" id="ARBA00022598"/>
    </source>
</evidence>
<evidence type="ECO:0000256" key="7">
    <source>
        <dbReference type="ARBA" id="ARBA00022741"/>
    </source>
</evidence>
<evidence type="ECO:0000256" key="10">
    <source>
        <dbReference type="ARBA" id="ARBA00022984"/>
    </source>
</evidence>
<evidence type="ECO:0000256" key="2">
    <source>
        <dbReference type="ARBA" id="ARBA00004752"/>
    </source>
</evidence>
<proteinExistence type="inferred from homology"/>
<dbReference type="Pfam" id="PF08245">
    <property type="entry name" value="Mur_ligase_M"/>
    <property type="match status" value="1"/>
</dbReference>
<name>A0A9W6B3M5_9FLAO</name>
<evidence type="ECO:0000259" key="16">
    <source>
        <dbReference type="Pfam" id="PF02875"/>
    </source>
</evidence>
<dbReference type="InterPro" id="IPR013221">
    <property type="entry name" value="Mur_ligase_cen"/>
</dbReference>
<keyword evidence="12 14" id="KW-0961">Cell wall biogenesis/degradation</keyword>
<dbReference type="InterPro" id="IPR004101">
    <property type="entry name" value="Mur_ligase_C"/>
</dbReference>
<dbReference type="GO" id="GO:0009252">
    <property type="term" value="P:peptidoglycan biosynthetic process"/>
    <property type="evidence" value="ECO:0007669"/>
    <property type="project" value="UniProtKB-UniRule"/>
</dbReference>
<dbReference type="Proteomes" id="UP001143545">
    <property type="component" value="Unassembled WGS sequence"/>
</dbReference>
<evidence type="ECO:0000256" key="4">
    <source>
        <dbReference type="ARBA" id="ARBA00022490"/>
    </source>
</evidence>
<comment type="subcellular location">
    <subcellularLocation>
        <location evidence="1 14">Cytoplasm</location>
    </subcellularLocation>
</comment>
<dbReference type="Gene3D" id="3.90.190.20">
    <property type="entry name" value="Mur ligase, C-terminal domain"/>
    <property type="match status" value="1"/>
</dbReference>
<evidence type="ECO:0000313" key="18">
    <source>
        <dbReference type="EMBL" id="GLB51167.1"/>
    </source>
</evidence>
<keyword evidence="6 14" id="KW-0132">Cell division</keyword>
<evidence type="ECO:0000256" key="9">
    <source>
        <dbReference type="ARBA" id="ARBA00022960"/>
    </source>
</evidence>
<keyword evidence="4 14" id="KW-0963">Cytoplasm</keyword>
<dbReference type="EMBL" id="BRVP01000001">
    <property type="protein sequence ID" value="GLB51167.1"/>
    <property type="molecule type" value="Genomic_DNA"/>
</dbReference>
<dbReference type="Pfam" id="PF02875">
    <property type="entry name" value="Mur_ligase_C"/>
    <property type="match status" value="1"/>
</dbReference>
<dbReference type="PANTHER" id="PTHR43445:SF3">
    <property type="entry name" value="UDP-N-ACETYLMURAMATE--L-ALANINE LIGASE"/>
    <property type="match status" value="1"/>
</dbReference>
<comment type="caution">
    <text evidence="18">The sequence shown here is derived from an EMBL/GenBank/DDBJ whole genome shotgun (WGS) entry which is preliminary data.</text>
</comment>
<feature type="domain" description="Mur ligase central" evidence="17">
    <location>
        <begin position="117"/>
        <end position="286"/>
    </location>
</feature>
<dbReference type="InterPro" id="IPR000713">
    <property type="entry name" value="Mur_ligase_N"/>
</dbReference>
<comment type="pathway">
    <text evidence="2 14">Cell wall biogenesis; peptidoglycan biosynthesis.</text>
</comment>
<gene>
    <name evidence="14 18" type="primary">murC</name>
    <name evidence="18" type="ORF">NBRC110019_02060</name>
</gene>
<dbReference type="SUPFAM" id="SSF53244">
    <property type="entry name" value="MurD-like peptide ligases, peptide-binding domain"/>
    <property type="match status" value="1"/>
</dbReference>
<evidence type="ECO:0000256" key="3">
    <source>
        <dbReference type="ARBA" id="ARBA00012211"/>
    </source>
</evidence>
<keyword evidence="11 14" id="KW-0131">Cell cycle</keyword>
<evidence type="ECO:0000256" key="14">
    <source>
        <dbReference type="HAMAP-Rule" id="MF_00046"/>
    </source>
</evidence>
<dbReference type="GO" id="GO:0005737">
    <property type="term" value="C:cytoplasm"/>
    <property type="evidence" value="ECO:0007669"/>
    <property type="project" value="UniProtKB-SubCell"/>
</dbReference>
<dbReference type="GO" id="GO:0005524">
    <property type="term" value="F:ATP binding"/>
    <property type="evidence" value="ECO:0007669"/>
    <property type="project" value="UniProtKB-UniRule"/>
</dbReference>
<dbReference type="HAMAP" id="MF_00046">
    <property type="entry name" value="MurC"/>
    <property type="match status" value="1"/>
</dbReference>
<accession>A0A9W6B3M5</accession>
<comment type="similarity">
    <text evidence="14">Belongs to the MurCDEF family.</text>
</comment>
<evidence type="ECO:0000259" key="15">
    <source>
        <dbReference type="Pfam" id="PF01225"/>
    </source>
</evidence>
<dbReference type="Gene3D" id="3.40.1190.10">
    <property type="entry name" value="Mur-like, catalytic domain"/>
    <property type="match status" value="1"/>
</dbReference>
<dbReference type="InterPro" id="IPR036565">
    <property type="entry name" value="Mur-like_cat_sf"/>
</dbReference>
<feature type="domain" description="Mur ligase N-terminal catalytic" evidence="15">
    <location>
        <begin position="9"/>
        <end position="110"/>
    </location>
</feature>
<dbReference type="InterPro" id="IPR036615">
    <property type="entry name" value="Mur_ligase_C_dom_sf"/>
</dbReference>
<dbReference type="EC" id="6.3.2.8" evidence="3 14"/>
<keyword evidence="7 14" id="KW-0547">Nucleotide-binding</keyword>
<keyword evidence="8 14" id="KW-0067">ATP-binding</keyword>
<dbReference type="SUPFAM" id="SSF53623">
    <property type="entry name" value="MurD-like peptide ligases, catalytic domain"/>
    <property type="match status" value="1"/>
</dbReference>
<protein>
    <recommendedName>
        <fullName evidence="3 14">UDP-N-acetylmuramate--L-alanine ligase</fullName>
        <ecNumber evidence="3 14">6.3.2.8</ecNumber>
    </recommendedName>
    <alternativeName>
        <fullName evidence="14">UDP-N-acetylmuramoyl-L-alanine synthetase</fullName>
    </alternativeName>
</protein>
<keyword evidence="10 14" id="KW-0573">Peptidoglycan synthesis</keyword>
<dbReference type="RefSeq" id="WP_281751424.1">
    <property type="nucleotide sequence ID" value="NZ_BRVP01000001.1"/>
</dbReference>
<evidence type="ECO:0000256" key="1">
    <source>
        <dbReference type="ARBA" id="ARBA00004496"/>
    </source>
</evidence>
<dbReference type="GO" id="GO:0051301">
    <property type="term" value="P:cell division"/>
    <property type="evidence" value="ECO:0007669"/>
    <property type="project" value="UniProtKB-KW"/>
</dbReference>
<dbReference type="NCBIfam" id="TIGR01082">
    <property type="entry name" value="murC"/>
    <property type="match status" value="1"/>
</dbReference>
<evidence type="ECO:0000256" key="13">
    <source>
        <dbReference type="ARBA" id="ARBA00047833"/>
    </source>
</evidence>
<evidence type="ECO:0000256" key="6">
    <source>
        <dbReference type="ARBA" id="ARBA00022618"/>
    </source>
</evidence>
<dbReference type="SUPFAM" id="SSF51984">
    <property type="entry name" value="MurCD N-terminal domain"/>
    <property type="match status" value="1"/>
</dbReference>